<accession>A0ABX6SJL2</accession>
<proteinExistence type="predicted"/>
<sequence>MIKLSQKTSMTDVLSWDLSRNAAFEISRSAGFEVGVQGVALSSLRNVCSNEQPLLLDCEFEEPSTSESVDNTIFSTPFGYSLARLASEITFAKINASPKFKALLASIYSQRGGELGDGKQCSLVCVDPRFSLPPALRKHADKDGPSEFPAPSSFSTELRRMSTGMGFSNLLNSTTETSLISYVYEIFRNALEHGVTGSPTRSTRALILEKIVLQGTALASRQISTELRGYLNRISESGGSETGLGVMCITVADQGTGIQSTLPQAHDIETSEEKFIRAFAAGESRKPKGLVSRGLGLPNAVTAAHKLGAMIQITSGDLTYTHDFSTGDDKYPVLDFSKICPLPSRKSLGTSISIYIPEYSINLDQHKLF</sequence>
<evidence type="ECO:0000313" key="2">
    <source>
        <dbReference type="Proteomes" id="UP000515254"/>
    </source>
</evidence>
<dbReference type="SUPFAM" id="SSF55874">
    <property type="entry name" value="ATPase domain of HSP90 chaperone/DNA topoisomerase II/histidine kinase"/>
    <property type="match status" value="1"/>
</dbReference>
<dbReference type="EMBL" id="CP060009">
    <property type="protein sequence ID" value="QNH01989.1"/>
    <property type="molecule type" value="Genomic_DNA"/>
</dbReference>
<keyword evidence="2" id="KW-1185">Reference proteome</keyword>
<dbReference type="Proteomes" id="UP000515254">
    <property type="component" value="Chromosome"/>
</dbReference>
<gene>
    <name evidence="1" type="ORF">HNQ25_04415</name>
</gene>
<reference evidence="1 2" key="1">
    <citation type="journal article" date="2020" name="Microbiol. Resour. Announc.">
        <title>Complete genome sequences of four natural Pseudomonas isolates that catabolize a wide range of aromatic compounds relevant to lignin valorization.</title>
        <authorList>
            <person name="Hatmaker E.A."/>
            <person name="Presley G."/>
            <person name="Cannon O."/>
            <person name="Guss A.M."/>
            <person name="Elkins J.G."/>
        </authorList>
    </citation>
    <scope>NUCLEOTIDE SEQUENCE [LARGE SCALE GENOMIC DNA]</scope>
    <source>
        <strain evidence="1 2">B10D7D</strain>
    </source>
</reference>
<name>A0ABX6SJL2_9PSED</name>
<protein>
    <recommendedName>
        <fullName evidence="3">ATP-binding protein</fullName>
    </recommendedName>
</protein>
<dbReference type="InterPro" id="IPR036890">
    <property type="entry name" value="HATPase_C_sf"/>
</dbReference>
<evidence type="ECO:0008006" key="3">
    <source>
        <dbReference type="Google" id="ProtNLM"/>
    </source>
</evidence>
<organism evidence="1 2">
    <name type="scientific">Pseudomonas sediminis</name>
    <dbReference type="NCBI Taxonomy" id="1691904"/>
    <lineage>
        <taxon>Bacteria</taxon>
        <taxon>Pseudomonadati</taxon>
        <taxon>Pseudomonadota</taxon>
        <taxon>Gammaproteobacteria</taxon>
        <taxon>Pseudomonadales</taxon>
        <taxon>Pseudomonadaceae</taxon>
        <taxon>Pseudomonas</taxon>
    </lineage>
</organism>
<dbReference type="Gene3D" id="3.30.565.10">
    <property type="entry name" value="Histidine kinase-like ATPase, C-terminal domain"/>
    <property type="match status" value="1"/>
</dbReference>
<evidence type="ECO:0000313" key="1">
    <source>
        <dbReference type="EMBL" id="QNH01989.1"/>
    </source>
</evidence>
<dbReference type="RefSeq" id="WP_179543837.1">
    <property type="nucleotide sequence ID" value="NZ_CP060009.1"/>
</dbReference>